<evidence type="ECO:0000313" key="2">
    <source>
        <dbReference type="EMBL" id="VCW77104.1"/>
    </source>
</evidence>
<dbReference type="EMBL" id="CYRY02008399">
    <property type="protein sequence ID" value="VCW77104.1"/>
    <property type="molecule type" value="Genomic_DNA"/>
</dbReference>
<proteinExistence type="predicted"/>
<comment type="caution">
    <text evidence="2">The sequence shown here is derived from an EMBL/GenBank/DDBJ whole genome shotgun (WGS) entry which is preliminary data.</text>
</comment>
<evidence type="ECO:0000256" key="1">
    <source>
        <dbReference type="SAM" id="MobiDB-lite"/>
    </source>
</evidence>
<gene>
    <name evidence="2" type="ORF">BN2614_LOCUS4</name>
</gene>
<feature type="region of interest" description="Disordered" evidence="1">
    <location>
        <begin position="15"/>
        <end position="90"/>
    </location>
</feature>
<name>A0A9X9LMR4_GULGU</name>
<organism evidence="2 3">
    <name type="scientific">Gulo gulo</name>
    <name type="common">Wolverine</name>
    <name type="synonym">Gluton</name>
    <dbReference type="NCBI Taxonomy" id="48420"/>
    <lineage>
        <taxon>Eukaryota</taxon>
        <taxon>Metazoa</taxon>
        <taxon>Chordata</taxon>
        <taxon>Craniata</taxon>
        <taxon>Vertebrata</taxon>
        <taxon>Euteleostomi</taxon>
        <taxon>Mammalia</taxon>
        <taxon>Eutheria</taxon>
        <taxon>Laurasiatheria</taxon>
        <taxon>Carnivora</taxon>
        <taxon>Caniformia</taxon>
        <taxon>Musteloidea</taxon>
        <taxon>Mustelidae</taxon>
        <taxon>Guloninae</taxon>
        <taxon>Gulo</taxon>
    </lineage>
</organism>
<protein>
    <submittedName>
        <fullName evidence="2">Uncharacterized protein</fullName>
    </submittedName>
</protein>
<keyword evidence="3" id="KW-1185">Reference proteome</keyword>
<sequence length="90" mass="10348">MGRNPLWGCIWGEGAGLKVPQLGGQHQSDGCFGHQIDHLQREHHQRAQPFPHHPPRRGAGQGGETPRTEQNRNLKKKKERKEKKRKHPKQ</sequence>
<dbReference type="AlphaFoldDB" id="A0A9X9LMR4"/>
<evidence type="ECO:0000313" key="3">
    <source>
        <dbReference type="Proteomes" id="UP000269945"/>
    </source>
</evidence>
<feature type="compositionally biased region" description="Basic residues" evidence="1">
    <location>
        <begin position="73"/>
        <end position="90"/>
    </location>
</feature>
<reference evidence="2 3" key="1">
    <citation type="submission" date="2018-10" db="EMBL/GenBank/DDBJ databases">
        <authorList>
            <person name="Ekblom R."/>
            <person name="Jareborg N."/>
        </authorList>
    </citation>
    <scope>NUCLEOTIDE SEQUENCE [LARGE SCALE GENOMIC DNA]</scope>
    <source>
        <tissue evidence="2">Muscle</tissue>
    </source>
</reference>
<accession>A0A9X9LMR4</accession>
<dbReference type="Proteomes" id="UP000269945">
    <property type="component" value="Unassembled WGS sequence"/>
</dbReference>